<keyword evidence="6" id="KW-1185">Reference proteome</keyword>
<dbReference type="InterPro" id="IPR029039">
    <property type="entry name" value="Flavoprotein-like_sf"/>
</dbReference>
<accession>A0ABQ6Z2N2</accession>
<feature type="domain" description="Flavodoxin-like fold" evidence="4">
    <location>
        <begin position="76"/>
        <end position="276"/>
    </location>
</feature>
<evidence type="ECO:0000313" key="6">
    <source>
        <dbReference type="Proteomes" id="UP000782705"/>
    </source>
</evidence>
<keyword evidence="2" id="KW-0560">Oxidoreductase</keyword>
<comment type="caution">
    <text evidence="5">The sequence shown here is derived from an EMBL/GenBank/DDBJ whole genome shotgun (WGS) entry which is preliminary data.</text>
</comment>
<dbReference type="Proteomes" id="UP000782705">
    <property type="component" value="Unassembled WGS sequence"/>
</dbReference>
<organism evidence="5 6">
    <name type="scientific">Candidatus Enterococcus willemsii</name>
    <dbReference type="NCBI Taxonomy" id="1857215"/>
    <lineage>
        <taxon>Bacteria</taxon>
        <taxon>Bacillati</taxon>
        <taxon>Bacillota</taxon>
        <taxon>Bacilli</taxon>
        <taxon>Lactobacillales</taxon>
        <taxon>Enterococcaceae</taxon>
        <taxon>Enterococcus</taxon>
    </lineage>
</organism>
<protein>
    <submittedName>
        <fullName evidence="5">NADPH dehydrogenase</fullName>
    </submittedName>
</protein>
<evidence type="ECO:0000256" key="2">
    <source>
        <dbReference type="ARBA" id="ARBA00023002"/>
    </source>
</evidence>
<dbReference type="InterPro" id="IPR051545">
    <property type="entry name" value="NAD(P)H_dehydrogenase_qn"/>
</dbReference>
<comment type="similarity">
    <text evidence="1">Belongs to the NAD(P)H dehydrogenase (quinone) family.</text>
</comment>
<feature type="region of interest" description="Disordered" evidence="3">
    <location>
        <begin position="27"/>
        <end position="49"/>
    </location>
</feature>
<gene>
    <name evidence="5" type="ORF">BAU17_00140</name>
</gene>
<evidence type="ECO:0000256" key="3">
    <source>
        <dbReference type="SAM" id="MobiDB-lite"/>
    </source>
</evidence>
<dbReference type="PANTHER" id="PTHR10204:SF34">
    <property type="entry name" value="NAD(P)H DEHYDROGENASE [QUINONE] 1 ISOFORM 1"/>
    <property type="match status" value="1"/>
</dbReference>
<reference evidence="5 6" key="1">
    <citation type="submission" date="2016-06" db="EMBL/GenBank/DDBJ databases">
        <title>Four novel species of enterococci isolated from chicken manure.</title>
        <authorList>
            <person name="Van Tyne D."/>
        </authorList>
    </citation>
    <scope>NUCLEOTIDE SEQUENCE [LARGE SCALE GENOMIC DNA]</scope>
    <source>
        <strain evidence="5 6">CU12B</strain>
    </source>
</reference>
<proteinExistence type="inferred from homology"/>
<dbReference type="InterPro" id="IPR003680">
    <property type="entry name" value="Flavodoxin_fold"/>
</dbReference>
<dbReference type="EMBL" id="MAEL01000010">
    <property type="protein sequence ID" value="KAF1305777.1"/>
    <property type="molecule type" value="Genomic_DNA"/>
</dbReference>
<dbReference type="Pfam" id="PF02525">
    <property type="entry name" value="Flavodoxin_2"/>
    <property type="match status" value="1"/>
</dbReference>
<name>A0ABQ6Z2N2_9ENTE</name>
<evidence type="ECO:0000259" key="4">
    <source>
        <dbReference type="Pfam" id="PF02525"/>
    </source>
</evidence>
<evidence type="ECO:0000256" key="1">
    <source>
        <dbReference type="ARBA" id="ARBA00006252"/>
    </source>
</evidence>
<dbReference type="SUPFAM" id="SSF52218">
    <property type="entry name" value="Flavoproteins"/>
    <property type="match status" value="1"/>
</dbReference>
<dbReference type="PANTHER" id="PTHR10204">
    <property type="entry name" value="NAD P H OXIDOREDUCTASE-RELATED"/>
    <property type="match status" value="1"/>
</dbReference>
<evidence type="ECO:0000313" key="5">
    <source>
        <dbReference type="EMBL" id="KAF1305777.1"/>
    </source>
</evidence>
<sequence>MLGSLAVTLLVVAGCSENEKTAESVIEISSSETTNSSEVTSGASASDATTSASIVPDNLVAIYEPEGFSEDEEKEKALFVIGDPRDYSVTYDLANTAMAYFESEGIEVEKRDLYELDFDPVLTLDTFYHAKDGEGDTPEDVQIEQDFVTQADHIIFVYPNWHDTPTAIVKGYMERVFAKQYAYQDSEQGLEGLLKEKDIYTIMNCGYLGGGRGFIGDGVGQNDETWDEYMKAFKVFDDDTAAFWGVTNKGRFMNDQTPANDSPTYEKELTELREDLQQHLKKDFFE</sequence>
<dbReference type="Gene3D" id="3.40.50.360">
    <property type="match status" value="1"/>
</dbReference>